<dbReference type="Gene3D" id="2.40.420.20">
    <property type="match status" value="1"/>
</dbReference>
<accession>A0ABY3SBR7</accession>
<organism evidence="5 6">
    <name type="scientific">Paenibacillus hexagrammi</name>
    <dbReference type="NCBI Taxonomy" id="2908839"/>
    <lineage>
        <taxon>Bacteria</taxon>
        <taxon>Bacillati</taxon>
        <taxon>Bacillota</taxon>
        <taxon>Bacilli</taxon>
        <taxon>Bacillales</taxon>
        <taxon>Paenibacillaceae</taxon>
        <taxon>Paenibacillus</taxon>
    </lineage>
</organism>
<dbReference type="Pfam" id="PF25989">
    <property type="entry name" value="YknX_C"/>
    <property type="match status" value="1"/>
</dbReference>
<comment type="similarity">
    <text evidence="1">Belongs to the membrane fusion protein (MFP) (TC 8.A.1) family.</text>
</comment>
<evidence type="ECO:0000313" key="5">
    <source>
        <dbReference type="EMBL" id="UJF31373.1"/>
    </source>
</evidence>
<proteinExistence type="inferred from homology"/>
<dbReference type="SUPFAM" id="SSF111369">
    <property type="entry name" value="HlyD-like secretion proteins"/>
    <property type="match status" value="1"/>
</dbReference>
<dbReference type="Pfam" id="PF25954">
    <property type="entry name" value="Beta-barrel_RND_2"/>
    <property type="match status" value="1"/>
</dbReference>
<dbReference type="InterPro" id="IPR006143">
    <property type="entry name" value="RND_pump_MFP"/>
</dbReference>
<reference evidence="5 6" key="1">
    <citation type="journal article" date="2024" name="Int. J. Syst. Evol. Microbiol.">
        <title>Paenibacillus hexagrammi sp. nov., a novel bacterium isolated from the gut content of Hexagrammos agrammus.</title>
        <authorList>
            <person name="Jung H.K."/>
            <person name="Kim D.G."/>
            <person name="Zin H."/>
            <person name="Park J."/>
            <person name="Jung H."/>
            <person name="Kim Y.O."/>
            <person name="Kong H.J."/>
            <person name="Kim J.W."/>
            <person name="Kim Y.S."/>
        </authorList>
    </citation>
    <scope>NUCLEOTIDE SEQUENCE [LARGE SCALE GENOMIC DNA]</scope>
    <source>
        <strain evidence="5 6">YPD9-1</strain>
    </source>
</reference>
<protein>
    <submittedName>
        <fullName evidence="5">Efflux RND transporter periplasmic adaptor subunit</fullName>
    </submittedName>
</protein>
<keyword evidence="2" id="KW-0175">Coiled coil</keyword>
<dbReference type="RefSeq" id="WP_235117719.1">
    <property type="nucleotide sequence ID" value="NZ_CP090978.1"/>
</dbReference>
<name>A0ABY3SBR7_9BACL</name>
<dbReference type="InterPro" id="IPR058637">
    <property type="entry name" value="YknX-like_C"/>
</dbReference>
<evidence type="ECO:0000256" key="2">
    <source>
        <dbReference type="SAM" id="Coils"/>
    </source>
</evidence>
<dbReference type="Proteomes" id="UP001649230">
    <property type="component" value="Chromosome"/>
</dbReference>
<dbReference type="InterPro" id="IPR058792">
    <property type="entry name" value="Beta-barrel_RND_2"/>
</dbReference>
<evidence type="ECO:0000259" key="4">
    <source>
        <dbReference type="Pfam" id="PF25989"/>
    </source>
</evidence>
<dbReference type="PANTHER" id="PTHR30469:SF15">
    <property type="entry name" value="HLYD FAMILY OF SECRETION PROTEINS"/>
    <property type="match status" value="1"/>
</dbReference>
<evidence type="ECO:0000313" key="6">
    <source>
        <dbReference type="Proteomes" id="UP001649230"/>
    </source>
</evidence>
<dbReference type="EMBL" id="CP090978">
    <property type="protein sequence ID" value="UJF31373.1"/>
    <property type="molecule type" value="Genomic_DNA"/>
</dbReference>
<dbReference type="NCBIfam" id="TIGR01730">
    <property type="entry name" value="RND_mfp"/>
    <property type="match status" value="1"/>
</dbReference>
<evidence type="ECO:0000256" key="1">
    <source>
        <dbReference type="ARBA" id="ARBA00009477"/>
    </source>
</evidence>
<dbReference type="PANTHER" id="PTHR30469">
    <property type="entry name" value="MULTIDRUG RESISTANCE PROTEIN MDTA"/>
    <property type="match status" value="1"/>
</dbReference>
<dbReference type="Gene3D" id="1.10.287.470">
    <property type="entry name" value="Helix hairpin bin"/>
    <property type="match status" value="1"/>
</dbReference>
<keyword evidence="6" id="KW-1185">Reference proteome</keyword>
<dbReference type="Gene3D" id="2.40.50.100">
    <property type="match status" value="1"/>
</dbReference>
<evidence type="ECO:0000259" key="3">
    <source>
        <dbReference type="Pfam" id="PF25954"/>
    </source>
</evidence>
<sequence>MRNNFDEGIGEQRDLTSMETKLDQAKMDLEILQDKKKTLETSNPLSQAEYQLKQAQISQEEWERTQSYYTVKAPISGVLTYMPAEVGMTLQPGLQLAKVQQQNPVKIKANLTEAYWQLLQNKEELSFTDPATGESFTGKVIYLSSTADLQTKTFELQLQADNEQGKLKPGSRVQLQINQSGTIESLAVPSEAVVRENGQVFVYVISGDQAQKRVVKTGKEKDGKLEITSGLEATDKVVTEGQLRLQDGEKVSVSQP</sequence>
<gene>
    <name evidence="5" type="ORF">L0M14_16185</name>
</gene>
<feature type="domain" description="CusB-like beta-barrel" evidence="3">
    <location>
        <begin position="107"/>
        <end position="180"/>
    </location>
</feature>
<feature type="domain" description="YknX-like C-terminal permuted SH3-like" evidence="4">
    <location>
        <begin position="186"/>
        <end position="253"/>
    </location>
</feature>
<feature type="coiled-coil region" evidence="2">
    <location>
        <begin position="15"/>
        <end position="65"/>
    </location>
</feature>
<dbReference type="Gene3D" id="2.40.30.170">
    <property type="match status" value="1"/>
</dbReference>